<proteinExistence type="predicted"/>
<dbReference type="Proteomes" id="UP000054988">
    <property type="component" value="Unassembled WGS sequence"/>
</dbReference>
<name>A0A0W0FFU7_MONRR</name>
<comment type="caution">
    <text evidence="1">The sequence shown here is derived from an EMBL/GenBank/DDBJ whole genome shotgun (WGS) entry which is preliminary data.</text>
</comment>
<evidence type="ECO:0000313" key="1">
    <source>
        <dbReference type="EMBL" id="KTB35231.1"/>
    </source>
</evidence>
<gene>
    <name evidence="1" type="ORF">WG66_12195</name>
</gene>
<protein>
    <submittedName>
        <fullName evidence="1">Uncharacterized protein</fullName>
    </submittedName>
</protein>
<feature type="non-terminal residue" evidence="1">
    <location>
        <position position="1"/>
    </location>
</feature>
<dbReference type="EMBL" id="LATX01002001">
    <property type="protein sequence ID" value="KTB35231.1"/>
    <property type="molecule type" value="Genomic_DNA"/>
</dbReference>
<organism evidence="1 2">
    <name type="scientific">Moniliophthora roreri</name>
    <name type="common">Frosty pod rot fungus</name>
    <name type="synonym">Monilia roreri</name>
    <dbReference type="NCBI Taxonomy" id="221103"/>
    <lineage>
        <taxon>Eukaryota</taxon>
        <taxon>Fungi</taxon>
        <taxon>Dikarya</taxon>
        <taxon>Basidiomycota</taxon>
        <taxon>Agaricomycotina</taxon>
        <taxon>Agaricomycetes</taxon>
        <taxon>Agaricomycetidae</taxon>
        <taxon>Agaricales</taxon>
        <taxon>Marasmiineae</taxon>
        <taxon>Marasmiaceae</taxon>
        <taxon>Moniliophthora</taxon>
    </lineage>
</organism>
<accession>A0A0W0FFU7</accession>
<reference evidence="1 2" key="1">
    <citation type="submission" date="2015-12" db="EMBL/GenBank/DDBJ databases">
        <title>Draft genome sequence of Moniliophthora roreri, the causal agent of frosty pod rot of cacao.</title>
        <authorList>
            <person name="Aime M.C."/>
            <person name="Diaz-Valderrama J.R."/>
            <person name="Kijpornyongpan T."/>
            <person name="Phillips-Mora W."/>
        </authorList>
    </citation>
    <scope>NUCLEOTIDE SEQUENCE [LARGE SCALE GENOMIC DNA]</scope>
    <source>
        <strain evidence="1 2">MCA 2952</strain>
    </source>
</reference>
<evidence type="ECO:0000313" key="2">
    <source>
        <dbReference type="Proteomes" id="UP000054988"/>
    </source>
</evidence>
<dbReference type="AlphaFoldDB" id="A0A0W0FFU7"/>
<sequence length="61" mass="6701">KICLGIPAERVVHWPPESAKIAAPPMTLRKSQKRTSNAAVLFTAPLRTRVAKNQKNGPIIQ</sequence>